<dbReference type="EMBL" id="CAUYUJ010006624">
    <property type="protein sequence ID" value="CAK0818023.1"/>
    <property type="molecule type" value="Genomic_DNA"/>
</dbReference>
<feature type="region of interest" description="Disordered" evidence="2">
    <location>
        <begin position="222"/>
        <end position="245"/>
    </location>
</feature>
<evidence type="ECO:0008006" key="5">
    <source>
        <dbReference type="Google" id="ProtNLM"/>
    </source>
</evidence>
<sequence>MTVPSPEVMQAQIQEQMLQAQALAAQAQQAEQALAAQQALQAQQALAAQQALQAQQAQQALQAQQAQQAPSPDEGAEQLEDVVGRTEQLEGQQRGAAEELARLGQEVESLKSMVQKLEEEDSRQDGLIKEQGAELLRLDSAKVDVALHQKEVEAREQRLAEFAEGLKACKADTAALASQEREDPTERIGDLEKACEELRSKIQQVSEELEAGMQRAADNVDKVKTSTGEQISKNAARSEELGKEQERLAGSLQSALGTIQATKAEAASSTKEVLDQAAAIQRGFEQLEKRTEATFLQLNDRIEEMGRVERARLATLEKEGADGVARARSECRAETERLRMDYERDSSRLELDLGDLHAKYDVSKQELNFFQTRMAEQRDWAEAQIAELRTAAKAAQVDARETTTVTTKMLHALRDDAIAFREKMAGYISTLQRSTDSQGDAISTLETQRSRLRKELDGLFTDHQAYVEDMDSWANDVRLKVERLFRALEPSRVEWHIARAERKARELRRPLGLKSQGFSLKGLRQVAVEFYPEGHHTSPEGLAAVRVFMPQDAHVRYQVWIGRSSEGVREHTPGDSCSIDLLVENWKEKVAGDGSLSVVLEVLRDFRDQDQSLARDIRIESAWPGPPPAQRPAFERRLVSHAAAEVALDFGAGVRVVVRQDPGGRRVADASAPASCPTERSTRTGVVVWDAAVGLAALLAEAAPRQPPGPAPGAGPAGPGRPRLGPWRALLELGAGGHGLCGVAALLAGACQVAVLTDRQPLLAQLEENVARNLAERAPAGGGAAEPRWAVRPLLWGEPGGLEAAVAAIPRGVSPRARRSTCWWPRTASTTRAAPRPWRARWGRRCGVAWAPRRSPRSTAPWAATRRRASPSTGCGGAPRSPPRRTPRGLEGAARRRCPSGGIRGCLRREPCQDSRNGGPFHRGSARAPDLAGPVVRGLQRGSEKSARTPEPFCFHDILRSPMH</sequence>
<reference evidence="3" key="1">
    <citation type="submission" date="2023-10" db="EMBL/GenBank/DDBJ databases">
        <authorList>
            <person name="Chen Y."/>
            <person name="Shah S."/>
            <person name="Dougan E. K."/>
            <person name="Thang M."/>
            <person name="Chan C."/>
        </authorList>
    </citation>
    <scope>NUCLEOTIDE SEQUENCE [LARGE SCALE GENOMIC DNA]</scope>
</reference>
<evidence type="ECO:0000313" key="4">
    <source>
        <dbReference type="Proteomes" id="UP001189429"/>
    </source>
</evidence>
<feature type="region of interest" description="Disordered" evidence="2">
    <location>
        <begin position="703"/>
        <end position="723"/>
    </location>
</feature>
<dbReference type="Gene3D" id="3.40.50.150">
    <property type="entry name" value="Vaccinia Virus protein VP39"/>
    <property type="match status" value="1"/>
</dbReference>
<dbReference type="InterPro" id="IPR029063">
    <property type="entry name" value="SAM-dependent_MTases_sf"/>
</dbReference>
<name>A0ABN9RJA0_9DINO</name>
<comment type="caution">
    <text evidence="3">The sequence shown here is derived from an EMBL/GenBank/DDBJ whole genome shotgun (WGS) entry which is preliminary data.</text>
</comment>
<feature type="region of interest" description="Disordered" evidence="2">
    <location>
        <begin position="909"/>
        <end position="950"/>
    </location>
</feature>
<feature type="coiled-coil region" evidence="1">
    <location>
        <begin position="10"/>
        <end position="67"/>
    </location>
</feature>
<keyword evidence="1" id="KW-0175">Coiled coil</keyword>
<accession>A0ABN9RJA0</accession>
<feature type="region of interest" description="Disordered" evidence="2">
    <location>
        <begin position="852"/>
        <end position="896"/>
    </location>
</feature>
<dbReference type="Proteomes" id="UP001189429">
    <property type="component" value="Unassembled WGS sequence"/>
</dbReference>
<evidence type="ECO:0000256" key="1">
    <source>
        <dbReference type="SAM" id="Coils"/>
    </source>
</evidence>
<feature type="compositionally biased region" description="Basic and acidic residues" evidence="2">
    <location>
        <begin position="236"/>
        <end position="245"/>
    </location>
</feature>
<protein>
    <recommendedName>
        <fullName evidence="5">Calmodulin-lysine N-methyltransferase</fullName>
    </recommendedName>
</protein>
<gene>
    <name evidence="3" type="ORF">PCOR1329_LOCUS20411</name>
</gene>
<dbReference type="Pfam" id="PF10294">
    <property type="entry name" value="Methyltransf_16"/>
    <property type="match status" value="1"/>
</dbReference>
<feature type="compositionally biased region" description="Polar residues" evidence="2">
    <location>
        <begin position="225"/>
        <end position="235"/>
    </location>
</feature>
<dbReference type="PANTHER" id="PTHR12460">
    <property type="entry name" value="CYCLIN-DEPENDENT KINASE INHIBITOR-RELATED PROTEIN"/>
    <property type="match status" value="1"/>
</dbReference>
<dbReference type="InterPro" id="IPR019410">
    <property type="entry name" value="Methyltransf_16"/>
</dbReference>
<proteinExistence type="predicted"/>
<feature type="coiled-coil region" evidence="1">
    <location>
        <begin position="188"/>
        <end position="215"/>
    </location>
</feature>
<evidence type="ECO:0000256" key="2">
    <source>
        <dbReference type="SAM" id="MobiDB-lite"/>
    </source>
</evidence>
<evidence type="ECO:0000313" key="3">
    <source>
        <dbReference type="EMBL" id="CAK0818023.1"/>
    </source>
</evidence>
<keyword evidence="4" id="KW-1185">Reference proteome</keyword>
<organism evidence="3 4">
    <name type="scientific">Prorocentrum cordatum</name>
    <dbReference type="NCBI Taxonomy" id="2364126"/>
    <lineage>
        <taxon>Eukaryota</taxon>
        <taxon>Sar</taxon>
        <taxon>Alveolata</taxon>
        <taxon>Dinophyceae</taxon>
        <taxon>Prorocentrales</taxon>
        <taxon>Prorocentraceae</taxon>
        <taxon>Prorocentrum</taxon>
    </lineage>
</organism>